<dbReference type="EMBL" id="JBEPSM010000001">
    <property type="protein sequence ID" value="MET4632542.1"/>
    <property type="molecule type" value="Genomic_DNA"/>
</dbReference>
<accession>A0ABV2QU34</accession>
<dbReference type="SUPFAM" id="SSF82784">
    <property type="entry name" value="OsmC-like"/>
    <property type="match status" value="1"/>
</dbReference>
<dbReference type="Pfam" id="PF02566">
    <property type="entry name" value="OsmC"/>
    <property type="match status" value="1"/>
</dbReference>
<dbReference type="EC" id="1.11.1.28" evidence="2"/>
<dbReference type="PANTHER" id="PTHR33797:SF2">
    <property type="entry name" value="ORGANIC HYDROPEROXIDE RESISTANCE PROTEIN-LIKE"/>
    <property type="match status" value="1"/>
</dbReference>
<dbReference type="InterPro" id="IPR015946">
    <property type="entry name" value="KH_dom-like_a/b"/>
</dbReference>
<name>A0ABV2QU34_9HYPH</name>
<comment type="caution">
    <text evidence="2">The sequence shown here is derived from an EMBL/GenBank/DDBJ whole genome shotgun (WGS) entry which is preliminary data.</text>
</comment>
<gene>
    <name evidence="2" type="ORF">ABIE08_000455</name>
</gene>
<protein>
    <submittedName>
        <fullName evidence="2">Osmotically inducible protein OsmC</fullName>
        <ecNumber evidence="2">1.11.1.28</ecNumber>
    </submittedName>
</protein>
<keyword evidence="2" id="KW-0575">Peroxidase</keyword>
<evidence type="ECO:0000313" key="3">
    <source>
        <dbReference type="Proteomes" id="UP001549321"/>
    </source>
</evidence>
<keyword evidence="3" id="KW-1185">Reference proteome</keyword>
<reference evidence="2 3" key="1">
    <citation type="submission" date="2024-06" db="EMBL/GenBank/DDBJ databases">
        <title>Sorghum-associated microbial communities from plants grown in Nebraska, USA.</title>
        <authorList>
            <person name="Schachtman D."/>
        </authorList>
    </citation>
    <scope>NUCLEOTIDE SEQUENCE [LARGE SCALE GENOMIC DNA]</scope>
    <source>
        <strain evidence="2 3">3207</strain>
    </source>
</reference>
<dbReference type="Gene3D" id="2.20.25.10">
    <property type="match status" value="1"/>
</dbReference>
<dbReference type="NCBIfam" id="TIGR03561">
    <property type="entry name" value="organ_hyd_perox"/>
    <property type="match status" value="1"/>
</dbReference>
<dbReference type="RefSeq" id="WP_354548432.1">
    <property type="nucleotide sequence ID" value="NZ_JBEPSM010000001.1"/>
</dbReference>
<dbReference type="GO" id="GO:0004601">
    <property type="term" value="F:peroxidase activity"/>
    <property type="evidence" value="ECO:0007669"/>
    <property type="project" value="UniProtKB-KW"/>
</dbReference>
<dbReference type="Gene3D" id="3.30.300.20">
    <property type="match status" value="1"/>
</dbReference>
<organism evidence="2 3">
    <name type="scientific">Kaistia defluvii</name>
    <dbReference type="NCBI Taxonomy" id="410841"/>
    <lineage>
        <taxon>Bacteria</taxon>
        <taxon>Pseudomonadati</taxon>
        <taxon>Pseudomonadota</taxon>
        <taxon>Alphaproteobacteria</taxon>
        <taxon>Hyphomicrobiales</taxon>
        <taxon>Kaistiaceae</taxon>
        <taxon>Kaistia</taxon>
    </lineage>
</organism>
<dbReference type="InterPro" id="IPR036102">
    <property type="entry name" value="OsmC/Ohrsf"/>
</dbReference>
<dbReference type="Proteomes" id="UP001549321">
    <property type="component" value="Unassembled WGS sequence"/>
</dbReference>
<dbReference type="InterPro" id="IPR003718">
    <property type="entry name" value="OsmC/Ohr_fam"/>
</dbReference>
<sequence length="142" mass="14518">MTILYTAAATATGGGRDGRTASSDGRLDLQLSVPKSMGGNDGPGTNPEQLFAAGYSACFLGALRFVAGKEKAKLPENTSVTAEVGIGPRPDGTGFGLDVAIHVALPGFDQAQAEDLVAKAHIVCPYSEATRANLDIRVSVAV</sequence>
<dbReference type="InterPro" id="IPR019953">
    <property type="entry name" value="OHR"/>
</dbReference>
<keyword evidence="2" id="KW-0560">Oxidoreductase</keyword>
<proteinExistence type="inferred from homology"/>
<dbReference type="PANTHER" id="PTHR33797">
    <property type="entry name" value="ORGANIC HYDROPEROXIDE RESISTANCE PROTEIN-LIKE"/>
    <property type="match status" value="1"/>
</dbReference>
<comment type="similarity">
    <text evidence="1">Belongs to the OsmC/Ohr family.</text>
</comment>
<evidence type="ECO:0000313" key="2">
    <source>
        <dbReference type="EMBL" id="MET4632542.1"/>
    </source>
</evidence>
<evidence type="ECO:0000256" key="1">
    <source>
        <dbReference type="ARBA" id="ARBA00007378"/>
    </source>
</evidence>